<proteinExistence type="predicted"/>
<dbReference type="EMBL" id="MU157831">
    <property type="protein sequence ID" value="KAF9532548.1"/>
    <property type="molecule type" value="Genomic_DNA"/>
</dbReference>
<gene>
    <name evidence="1" type="ORF">CPB83DRAFT_903565</name>
</gene>
<dbReference type="Proteomes" id="UP000807306">
    <property type="component" value="Unassembled WGS sequence"/>
</dbReference>
<organism evidence="1 2">
    <name type="scientific">Crepidotus variabilis</name>
    <dbReference type="NCBI Taxonomy" id="179855"/>
    <lineage>
        <taxon>Eukaryota</taxon>
        <taxon>Fungi</taxon>
        <taxon>Dikarya</taxon>
        <taxon>Basidiomycota</taxon>
        <taxon>Agaricomycotina</taxon>
        <taxon>Agaricomycetes</taxon>
        <taxon>Agaricomycetidae</taxon>
        <taxon>Agaricales</taxon>
        <taxon>Agaricineae</taxon>
        <taxon>Crepidotaceae</taxon>
        <taxon>Crepidotus</taxon>
    </lineage>
</organism>
<name>A0A9P6JU35_9AGAR</name>
<evidence type="ECO:0000313" key="2">
    <source>
        <dbReference type="Proteomes" id="UP000807306"/>
    </source>
</evidence>
<comment type="caution">
    <text evidence="1">The sequence shown here is derived from an EMBL/GenBank/DDBJ whole genome shotgun (WGS) entry which is preliminary data.</text>
</comment>
<protein>
    <submittedName>
        <fullName evidence="1">Uncharacterized protein</fullName>
    </submittedName>
</protein>
<keyword evidence="2" id="KW-1185">Reference proteome</keyword>
<reference evidence="1" key="1">
    <citation type="submission" date="2020-11" db="EMBL/GenBank/DDBJ databases">
        <authorList>
            <consortium name="DOE Joint Genome Institute"/>
            <person name="Ahrendt S."/>
            <person name="Riley R."/>
            <person name="Andreopoulos W."/>
            <person name="Labutti K."/>
            <person name="Pangilinan J."/>
            <person name="Ruiz-Duenas F.J."/>
            <person name="Barrasa J.M."/>
            <person name="Sanchez-Garcia M."/>
            <person name="Camarero S."/>
            <person name="Miyauchi S."/>
            <person name="Serrano A."/>
            <person name="Linde D."/>
            <person name="Babiker R."/>
            <person name="Drula E."/>
            <person name="Ayuso-Fernandez I."/>
            <person name="Pacheco R."/>
            <person name="Padilla G."/>
            <person name="Ferreira P."/>
            <person name="Barriuso J."/>
            <person name="Kellner H."/>
            <person name="Castanera R."/>
            <person name="Alfaro M."/>
            <person name="Ramirez L."/>
            <person name="Pisabarro A.G."/>
            <person name="Kuo A."/>
            <person name="Tritt A."/>
            <person name="Lipzen A."/>
            <person name="He G."/>
            <person name="Yan M."/>
            <person name="Ng V."/>
            <person name="Cullen D."/>
            <person name="Martin F."/>
            <person name="Rosso M.-N."/>
            <person name="Henrissat B."/>
            <person name="Hibbett D."/>
            <person name="Martinez A.T."/>
            <person name="Grigoriev I.V."/>
        </authorList>
    </citation>
    <scope>NUCLEOTIDE SEQUENCE</scope>
    <source>
        <strain evidence="1">CBS 506.95</strain>
    </source>
</reference>
<accession>A0A9P6JU35</accession>
<evidence type="ECO:0000313" key="1">
    <source>
        <dbReference type="EMBL" id="KAF9532548.1"/>
    </source>
</evidence>
<sequence>MTPLSENAGQEPTQQLIDDVDLSSGHFQKTSQVYSLAVVSSILSISSSRFYRAPILSSFIARILLLPSHPFLNAYTNSNFKSPPTHQSTQLLASPPFVSVIRYPHHDPPTKMMILLVVYQRWRSYADLNEITGPEFEEESSRLKRQRQRKFD</sequence>
<dbReference type="AlphaFoldDB" id="A0A9P6JU35"/>